<dbReference type="RefSeq" id="WP_208235792.1">
    <property type="nucleotide sequence ID" value="NZ_JAGEPF010000001.1"/>
</dbReference>
<proteinExistence type="predicted"/>
<organism evidence="2 3">
    <name type="scientific">Actinomadura violacea</name>
    <dbReference type="NCBI Taxonomy" id="2819934"/>
    <lineage>
        <taxon>Bacteria</taxon>
        <taxon>Bacillati</taxon>
        <taxon>Actinomycetota</taxon>
        <taxon>Actinomycetes</taxon>
        <taxon>Streptosporangiales</taxon>
        <taxon>Thermomonosporaceae</taxon>
        <taxon>Actinomadura</taxon>
    </lineage>
</organism>
<evidence type="ECO:0000313" key="3">
    <source>
        <dbReference type="Proteomes" id="UP000680206"/>
    </source>
</evidence>
<feature type="region of interest" description="Disordered" evidence="1">
    <location>
        <begin position="12"/>
        <end position="41"/>
    </location>
</feature>
<evidence type="ECO:0000313" key="2">
    <source>
        <dbReference type="EMBL" id="MBO2456168.1"/>
    </source>
</evidence>
<dbReference type="EMBL" id="JAGEPF010000001">
    <property type="protein sequence ID" value="MBO2456168.1"/>
    <property type="molecule type" value="Genomic_DNA"/>
</dbReference>
<protein>
    <submittedName>
        <fullName evidence="2">CU044_5270 family protein</fullName>
    </submittedName>
</protein>
<dbReference type="Proteomes" id="UP000680206">
    <property type="component" value="Unassembled WGS sequence"/>
</dbReference>
<accession>A0ABS3RHZ0</accession>
<dbReference type="NCBIfam" id="NF038083">
    <property type="entry name" value="CU044_5270_fam"/>
    <property type="match status" value="1"/>
</dbReference>
<gene>
    <name evidence="2" type="ORF">J4709_01030</name>
</gene>
<sequence length="317" mass="33863">MDDLKLLGTALAGPDPSADAVDRSRHRLQNTMRGGGPAKPRRARRWIMAGAGLTAAAAAAAIVVSDLSAPDSPAKKTTRKEQVLTGPQVMLAAATTAEAKPATSGTYWHIKTIQRLGKVTDTGETWFARDGRTWLSAAPGLVSRVGKRSVLREADLGIDDFQRLPTDPARLKAALLKSSTTPAAAREQPQLSTINLLQAVLSETPAPPKVRAAAFRALAGMPHIDNLGKTADGYRLKITYMSDDGTRADGTETIVVDPKSTQLRVEGWAGFGDGDLPVGPSQTTSGWTNDLPGRLVPWSAQEPYIKKQNEQLKAQHH</sequence>
<name>A0ABS3RHZ0_9ACTN</name>
<reference evidence="2 3" key="1">
    <citation type="submission" date="2021-03" db="EMBL/GenBank/DDBJ databases">
        <title>Actinomadura violae sp. nov., isolated from lichen in Thailand.</title>
        <authorList>
            <person name="Kanchanasin P."/>
            <person name="Saeng-In P."/>
            <person name="Phongsopitanun W."/>
            <person name="Yuki M."/>
            <person name="Kudo T."/>
            <person name="Ohkuma M."/>
            <person name="Tanasupawat S."/>
        </authorList>
    </citation>
    <scope>NUCLEOTIDE SEQUENCE [LARGE SCALE GENOMIC DNA]</scope>
    <source>
        <strain evidence="2 3">LCR2-06</strain>
    </source>
</reference>
<comment type="caution">
    <text evidence="2">The sequence shown here is derived from an EMBL/GenBank/DDBJ whole genome shotgun (WGS) entry which is preliminary data.</text>
</comment>
<evidence type="ECO:0000256" key="1">
    <source>
        <dbReference type="SAM" id="MobiDB-lite"/>
    </source>
</evidence>
<keyword evidence="3" id="KW-1185">Reference proteome</keyword>
<dbReference type="InterPro" id="IPR047789">
    <property type="entry name" value="CU044_5270-like"/>
</dbReference>